<evidence type="ECO:0000313" key="1">
    <source>
        <dbReference type="EMBL" id="DAD73056.1"/>
    </source>
</evidence>
<proteinExistence type="predicted"/>
<organism evidence="1">
    <name type="scientific">Siphoviridae sp. ctLkp13</name>
    <dbReference type="NCBI Taxonomy" id="2826252"/>
    <lineage>
        <taxon>Viruses</taxon>
        <taxon>Duplodnaviria</taxon>
        <taxon>Heunggongvirae</taxon>
        <taxon>Uroviricota</taxon>
        <taxon>Caudoviricetes</taxon>
    </lineage>
</organism>
<sequence>MQPGSLIAAAASPLSPRSACNLSLSGLPISPHGS</sequence>
<reference evidence="1" key="1">
    <citation type="journal article" date="2021" name="Proc. Natl. Acad. Sci. U.S.A.">
        <title>A Catalog of Tens of Thousands of Viruses from Human Metagenomes Reveals Hidden Associations with Chronic Diseases.</title>
        <authorList>
            <person name="Tisza M.J."/>
            <person name="Buck C.B."/>
        </authorList>
    </citation>
    <scope>NUCLEOTIDE SEQUENCE</scope>
    <source>
        <strain evidence="1">CtLkp13</strain>
    </source>
</reference>
<protein>
    <submittedName>
        <fullName evidence="1">Uncharacterized protein</fullName>
    </submittedName>
</protein>
<name>A0A8S5LT66_9CAUD</name>
<dbReference type="EMBL" id="BK014728">
    <property type="protein sequence ID" value="DAD73056.1"/>
    <property type="molecule type" value="Genomic_DNA"/>
</dbReference>
<accession>A0A8S5LT66</accession>